<accession>A0A8S9ZUZ0</accession>
<protein>
    <submittedName>
        <fullName evidence="1">Uncharacterized protein</fullName>
    </submittedName>
</protein>
<dbReference type="AlphaFoldDB" id="A0A8S9ZUZ0"/>
<sequence>MADQFITRFSINSPKGSTIQDPTSSAISLENESTEIHLKQDAVSLPNFMHDPCTQADFFGQTETKRFQQVNGPLPREGLKLRKASLMPPLTEEDLRTSGMGAKDPESVAQLFGEDFAYRFCLGPLLLPHEIRDRSVPCGVPTVKIRRRMTTQGSIDLSTADSVVALTPFTPKFPSVPCYNQKGIVPVSSYSEHPSMLPSASNHCLSSPLNSLCSVPGVVQNPPISFPVKLRWTADGRTRMTSFVKPKSGEFYEDMAALHPDLLQFQLALNDWIKRQCRIPGSALLLSSQEQNNTFCQVCCDQLLETPFQCGDADFLFTLLKVGTEKFSIDNKTNITKDQEVTDNIFANYVQDEPIISYVEHFDEFDSCLKHSSVIPFFNKISSI</sequence>
<keyword evidence="2" id="KW-1185">Reference proteome</keyword>
<comment type="caution">
    <text evidence="1">The sequence shown here is derived from an EMBL/GenBank/DDBJ whole genome shotgun (WGS) entry which is preliminary data.</text>
</comment>
<gene>
    <name evidence="1" type="ORF">Mgra_00003693</name>
</gene>
<dbReference type="Proteomes" id="UP000605970">
    <property type="component" value="Unassembled WGS sequence"/>
</dbReference>
<reference evidence="1" key="1">
    <citation type="journal article" date="2020" name="Ecol. Evol.">
        <title>Genome structure and content of the rice root-knot nematode (Meloidogyne graminicola).</title>
        <authorList>
            <person name="Phan N.T."/>
            <person name="Danchin E.G.J."/>
            <person name="Klopp C."/>
            <person name="Perfus-Barbeoch L."/>
            <person name="Kozlowski D.K."/>
            <person name="Koutsovoulos G.D."/>
            <person name="Lopez-Roques C."/>
            <person name="Bouchez O."/>
            <person name="Zahm M."/>
            <person name="Besnard G."/>
            <person name="Bellafiore S."/>
        </authorList>
    </citation>
    <scope>NUCLEOTIDE SEQUENCE</scope>
    <source>
        <strain evidence="1">VN-18</strain>
    </source>
</reference>
<name>A0A8S9ZUZ0_9BILA</name>
<organism evidence="1 2">
    <name type="scientific">Meloidogyne graminicola</name>
    <dbReference type="NCBI Taxonomy" id="189291"/>
    <lineage>
        <taxon>Eukaryota</taxon>
        <taxon>Metazoa</taxon>
        <taxon>Ecdysozoa</taxon>
        <taxon>Nematoda</taxon>
        <taxon>Chromadorea</taxon>
        <taxon>Rhabditida</taxon>
        <taxon>Tylenchina</taxon>
        <taxon>Tylenchomorpha</taxon>
        <taxon>Tylenchoidea</taxon>
        <taxon>Meloidogynidae</taxon>
        <taxon>Meloidogyninae</taxon>
        <taxon>Meloidogyne</taxon>
    </lineage>
</organism>
<dbReference type="EMBL" id="JABEBT010000025">
    <property type="protein sequence ID" value="KAF7636953.1"/>
    <property type="molecule type" value="Genomic_DNA"/>
</dbReference>
<evidence type="ECO:0000313" key="2">
    <source>
        <dbReference type="Proteomes" id="UP000605970"/>
    </source>
</evidence>
<dbReference type="OrthoDB" id="5877447at2759"/>
<evidence type="ECO:0000313" key="1">
    <source>
        <dbReference type="EMBL" id="KAF7636953.1"/>
    </source>
</evidence>
<proteinExistence type="predicted"/>